<evidence type="ECO:0000256" key="4">
    <source>
        <dbReference type="ARBA" id="ARBA00022475"/>
    </source>
</evidence>
<dbReference type="EMBL" id="JACHHJ010000006">
    <property type="protein sequence ID" value="MBB6451381.1"/>
    <property type="molecule type" value="Genomic_DNA"/>
</dbReference>
<sequence>MPRILLAALVGTALAVSGATLQGVMRNSLADAGIIGVTAGGGLAATIAMVAFPQLGFLLPPFAFIGACVTSLRLQSFPVFVMQTQTQNTARMFRTVFIPLIGSFPQNRTLFLVPHKRPPVTNGRPC</sequence>
<dbReference type="AlphaFoldDB" id="A0A841PXG2"/>
<dbReference type="Pfam" id="PF01032">
    <property type="entry name" value="FecCD"/>
    <property type="match status" value="1"/>
</dbReference>
<dbReference type="InterPro" id="IPR037294">
    <property type="entry name" value="ABC_BtuC-like"/>
</dbReference>
<accession>A0A841PXG2</accession>
<evidence type="ECO:0000256" key="6">
    <source>
        <dbReference type="ARBA" id="ARBA00022989"/>
    </source>
</evidence>
<keyword evidence="7 8" id="KW-0472">Membrane</keyword>
<organism evidence="9 10">
    <name type="scientific">Geomicrobium halophilum</name>
    <dbReference type="NCBI Taxonomy" id="549000"/>
    <lineage>
        <taxon>Bacteria</taxon>
        <taxon>Bacillati</taxon>
        <taxon>Bacillota</taxon>
        <taxon>Bacilli</taxon>
        <taxon>Bacillales</taxon>
        <taxon>Geomicrobium</taxon>
    </lineage>
</organism>
<evidence type="ECO:0000313" key="10">
    <source>
        <dbReference type="Proteomes" id="UP000568839"/>
    </source>
</evidence>
<gene>
    <name evidence="9" type="ORF">HNR44_003388</name>
</gene>
<evidence type="ECO:0000256" key="1">
    <source>
        <dbReference type="ARBA" id="ARBA00004651"/>
    </source>
</evidence>
<dbReference type="GO" id="GO:0005886">
    <property type="term" value="C:plasma membrane"/>
    <property type="evidence" value="ECO:0007669"/>
    <property type="project" value="UniProtKB-SubCell"/>
</dbReference>
<evidence type="ECO:0000256" key="3">
    <source>
        <dbReference type="ARBA" id="ARBA00022448"/>
    </source>
</evidence>
<feature type="transmembrane region" description="Helical" evidence="8">
    <location>
        <begin position="34"/>
        <end position="52"/>
    </location>
</feature>
<protein>
    <submittedName>
        <fullName evidence="9">ABC-type Fe3+-siderophore transport system permease subunit</fullName>
    </submittedName>
</protein>
<dbReference type="GO" id="GO:0033214">
    <property type="term" value="P:siderophore-iron import into cell"/>
    <property type="evidence" value="ECO:0007669"/>
    <property type="project" value="TreeGrafter"/>
</dbReference>
<reference evidence="9 10" key="1">
    <citation type="submission" date="2020-08" db="EMBL/GenBank/DDBJ databases">
        <title>Genomic Encyclopedia of Type Strains, Phase IV (KMG-IV): sequencing the most valuable type-strain genomes for metagenomic binning, comparative biology and taxonomic classification.</title>
        <authorList>
            <person name="Goeker M."/>
        </authorList>
    </citation>
    <scope>NUCLEOTIDE SEQUENCE [LARGE SCALE GENOMIC DNA]</scope>
    <source>
        <strain evidence="9 10">DSM 21769</strain>
    </source>
</reference>
<dbReference type="PANTHER" id="PTHR30472">
    <property type="entry name" value="FERRIC ENTEROBACTIN TRANSPORT SYSTEM PERMEASE PROTEIN"/>
    <property type="match status" value="1"/>
</dbReference>
<comment type="subcellular location">
    <subcellularLocation>
        <location evidence="1">Cell membrane</location>
        <topology evidence="1">Multi-pass membrane protein</topology>
    </subcellularLocation>
</comment>
<evidence type="ECO:0000256" key="2">
    <source>
        <dbReference type="ARBA" id="ARBA00007935"/>
    </source>
</evidence>
<keyword evidence="4" id="KW-1003">Cell membrane</keyword>
<evidence type="ECO:0000256" key="8">
    <source>
        <dbReference type="SAM" id="Phobius"/>
    </source>
</evidence>
<keyword evidence="10" id="KW-1185">Reference proteome</keyword>
<dbReference type="SUPFAM" id="SSF81345">
    <property type="entry name" value="ABC transporter involved in vitamin B12 uptake, BtuC"/>
    <property type="match status" value="1"/>
</dbReference>
<dbReference type="GO" id="GO:0022857">
    <property type="term" value="F:transmembrane transporter activity"/>
    <property type="evidence" value="ECO:0007669"/>
    <property type="project" value="InterPro"/>
</dbReference>
<keyword evidence="5 8" id="KW-0812">Transmembrane</keyword>
<dbReference type="Gene3D" id="1.10.3470.10">
    <property type="entry name" value="ABC transporter involved in vitamin B12 uptake, BtuC"/>
    <property type="match status" value="1"/>
</dbReference>
<proteinExistence type="inferred from homology"/>
<evidence type="ECO:0000313" key="9">
    <source>
        <dbReference type="EMBL" id="MBB6451381.1"/>
    </source>
</evidence>
<name>A0A841PXG2_9BACL</name>
<evidence type="ECO:0000256" key="5">
    <source>
        <dbReference type="ARBA" id="ARBA00022692"/>
    </source>
</evidence>
<dbReference type="Proteomes" id="UP000568839">
    <property type="component" value="Unassembled WGS sequence"/>
</dbReference>
<comment type="caution">
    <text evidence="9">The sequence shown here is derived from an EMBL/GenBank/DDBJ whole genome shotgun (WGS) entry which is preliminary data.</text>
</comment>
<comment type="similarity">
    <text evidence="2">Belongs to the binding-protein-dependent transport system permease family. FecCD subfamily.</text>
</comment>
<keyword evidence="6 8" id="KW-1133">Transmembrane helix</keyword>
<dbReference type="InterPro" id="IPR000522">
    <property type="entry name" value="ABC_transptr_permease_BtuC"/>
</dbReference>
<evidence type="ECO:0000256" key="7">
    <source>
        <dbReference type="ARBA" id="ARBA00023136"/>
    </source>
</evidence>
<keyword evidence="3" id="KW-0813">Transport</keyword>
<dbReference type="PANTHER" id="PTHR30472:SF24">
    <property type="entry name" value="FERRIC ENTEROBACTIN TRANSPORT SYSTEM PERMEASE PROTEIN FEPG"/>
    <property type="match status" value="1"/>
</dbReference>